<evidence type="ECO:0000313" key="5">
    <source>
        <dbReference type="Proteomes" id="UP000274762"/>
    </source>
</evidence>
<sequence>MRSPRTSELPVDAVVRALWLVGSVGTQRWRAEQVLALAPDPGSQAAGRKLSVSAPWSSQGCADQVVWGLCRGSGRNSYQTIVDLSGPAYKCSCPSRKFPCKHALGLMLLWTAGGVPEEPQVADFARPWIDERIAKAAAAPSRPVRAEPKDPERAARTAQQRELRVAGGLDEFEMWLDDQVRSGLAGAEADPYRRFDPVAARLVDAQAPGLARRVRELPAMVTGTRWPERLLRELAMLRLLVQAHRSLRDLDPAMAANVRRHVGYPVARADVLASSPVSDTWKIVAVRDRDDEQLVTRRIWLWGSGTGRRAVVLSFAPTTAGLDGRFLAGMVFDGPLYFYPGSPPLRALVADGDLGMRPPDPAGSGSTLFGDTVAAALADRADAIAKDPWLQTFPVAIVGRPAVADGVRLLVDDDGASVSLDASDDRWYTLLAISGGHAVQVFGELGPEGLDPIATEPLSVQQTGAA</sequence>
<reference evidence="4 5" key="1">
    <citation type="submission" date="2018-10" db="EMBL/GenBank/DDBJ databases">
        <title>Sequencing the genomes of 1000 actinobacteria strains.</title>
        <authorList>
            <person name="Klenk H.-P."/>
        </authorList>
    </citation>
    <scope>NUCLEOTIDE SEQUENCE [LARGE SCALE GENOMIC DNA]</scope>
    <source>
        <strain evidence="4 5">DSM 44343</strain>
    </source>
</reference>
<dbReference type="Pfam" id="PF04434">
    <property type="entry name" value="SWIM"/>
    <property type="match status" value="1"/>
</dbReference>
<evidence type="ECO:0000313" key="4">
    <source>
        <dbReference type="EMBL" id="RKR93929.1"/>
    </source>
</evidence>
<feature type="compositionally biased region" description="Basic and acidic residues" evidence="2">
    <location>
        <begin position="144"/>
        <end position="160"/>
    </location>
</feature>
<dbReference type="Proteomes" id="UP000274762">
    <property type="component" value="Unassembled WGS sequence"/>
</dbReference>
<evidence type="ECO:0000259" key="3">
    <source>
        <dbReference type="PROSITE" id="PS50966"/>
    </source>
</evidence>
<name>A0A495K0F3_WILMA</name>
<organism evidence="4 5">
    <name type="scientific">Williamsia marianensis</name>
    <dbReference type="NCBI Taxonomy" id="85044"/>
    <lineage>
        <taxon>Bacteria</taxon>
        <taxon>Bacillati</taxon>
        <taxon>Actinomycetota</taxon>
        <taxon>Actinomycetes</taxon>
        <taxon>Mycobacteriales</taxon>
        <taxon>Nocardiaceae</taxon>
        <taxon>Williamsia</taxon>
    </lineage>
</organism>
<dbReference type="InterPro" id="IPR007527">
    <property type="entry name" value="Znf_SWIM"/>
</dbReference>
<evidence type="ECO:0000256" key="1">
    <source>
        <dbReference type="PROSITE-ProRule" id="PRU00325"/>
    </source>
</evidence>
<accession>A0A495K0F3</accession>
<keyword evidence="1" id="KW-0862">Zinc</keyword>
<comment type="caution">
    <text evidence="4">The sequence shown here is derived from an EMBL/GenBank/DDBJ whole genome shotgun (WGS) entry which is preliminary data.</text>
</comment>
<dbReference type="AlphaFoldDB" id="A0A495K0F3"/>
<proteinExistence type="predicted"/>
<feature type="region of interest" description="Disordered" evidence="2">
    <location>
        <begin position="137"/>
        <end position="160"/>
    </location>
</feature>
<evidence type="ECO:0000256" key="2">
    <source>
        <dbReference type="SAM" id="MobiDB-lite"/>
    </source>
</evidence>
<keyword evidence="1" id="KW-0479">Metal-binding</keyword>
<dbReference type="PROSITE" id="PS50966">
    <property type="entry name" value="ZF_SWIM"/>
    <property type="match status" value="1"/>
</dbReference>
<gene>
    <name evidence="4" type="ORF">DFJ75_0718</name>
</gene>
<dbReference type="EMBL" id="RBKV01000001">
    <property type="protein sequence ID" value="RKR93929.1"/>
    <property type="molecule type" value="Genomic_DNA"/>
</dbReference>
<dbReference type="GO" id="GO:0008270">
    <property type="term" value="F:zinc ion binding"/>
    <property type="evidence" value="ECO:0007669"/>
    <property type="project" value="UniProtKB-KW"/>
</dbReference>
<protein>
    <submittedName>
        <fullName evidence="4">SWIM zinc finger protein</fullName>
    </submittedName>
</protein>
<keyword evidence="1" id="KW-0863">Zinc-finger</keyword>
<feature type="domain" description="SWIM-type" evidence="3">
    <location>
        <begin position="78"/>
        <end position="111"/>
    </location>
</feature>